<accession>A0A679PDV4</accession>
<reference evidence="1" key="1">
    <citation type="journal article" date="2020" name="Commun. Biol.">
        <title>Cassiosomes are stinging-cell structures in the mucus of the upside-down jellyfish Cassiopea xamachana.</title>
        <authorList>
            <person name="Ames C.L."/>
            <person name="Klompen A.M.L."/>
            <person name="Badhiwala K."/>
            <person name="Muffett K."/>
            <person name="Reft A.J."/>
            <person name="Kumar M."/>
            <person name="Janssen J.D."/>
            <person name="Schultzhaus J.N."/>
            <person name="Field L.D."/>
            <person name="Muroski M.E."/>
            <person name="Bezio N."/>
            <person name="Robinson J.T."/>
            <person name="Leary D.H."/>
            <person name="Cartwright P."/>
            <person name="Collins A.G."/>
            <person name="Vora G.J."/>
        </authorList>
    </citation>
    <scope>NUCLEOTIDE SEQUENCE</scope>
    <source>
        <strain evidence="1">T1-A</strain>
    </source>
</reference>
<evidence type="ECO:0000313" key="1">
    <source>
        <dbReference type="EMBL" id="DAC80638.1"/>
    </source>
</evidence>
<dbReference type="EMBL" id="BK010720">
    <property type="protein sequence ID" value="DAC80638.1"/>
    <property type="molecule type" value="mRNA"/>
</dbReference>
<dbReference type="AlphaFoldDB" id="A0A679PDV4"/>
<organism evidence="1">
    <name type="scientific">Cassiopea xamachana</name>
    <name type="common">Mangrove upside-down jellyfish</name>
    <dbReference type="NCBI Taxonomy" id="12993"/>
    <lineage>
        <taxon>Eukaryota</taxon>
        <taxon>Metazoa</taxon>
        <taxon>Cnidaria</taxon>
        <taxon>Scyphozoa</taxon>
        <taxon>Rhizostomeae</taxon>
        <taxon>Cassiopeidae</taxon>
        <taxon>Cassiopea</taxon>
    </lineage>
</organism>
<proteinExistence type="evidence at transcript level"/>
<name>A0A679PDV4_CASXA</name>
<gene>
    <name evidence="1" type="primary">CassTX-C</name>
</gene>
<sequence length="176" mass="20704">MSKIEEPMPWVAKKYVLRSVKWPSYHLERNRKKSKINLVKRYKNYMAFVSGTPVNATKIEFIPREDGYWMMKHRGSFIYADDATQPTYTKVTRRAPAEDELGHWIVLKYFGKDLITISCRKWPDKFFNGVTNRYSVNLVDGNTDNGVQFYLDECYSEEGAKSGWKEYNCPDFTPPE</sequence>
<protein>
    <submittedName>
        <fullName evidence="1">Toxin c</fullName>
    </submittedName>
</protein>